<proteinExistence type="predicted"/>
<evidence type="ECO:0000259" key="1">
    <source>
        <dbReference type="Pfam" id="PF00501"/>
    </source>
</evidence>
<accession>V5FPT3</accession>
<sequence length="553" mass="60946">MVFYPPRSFPPLPSVPDSIPISEFMLDERYGRSALSTSLNPFTCGLSGRTHSWLEVLERVDYLARGIARELAWQPNKGTEWDKVVGCFLLNTIDTIALFWAIHRLSGIAFPANAAYSAQELAYQLKDSGAKALFTCLPVLNTSLETAELAGIPRNHVYLVDLPSQVTGNATAPAHFKTLEQLIKHGRSLPPLEAVKWSPGQGARTTAFLCYSSGTSGLPKGVMISHHNIIANILQINLFEKPSRDHLRAKDPSIGEFEVSLGLLPQSHIYSLVYICHAGPYRGDEVVILPKFEINSCFGAIQRFKIAALIIVPPIIITMLRNQELLKKFDLSSVRSVFTGAAPLGPETAQELQNIFPTWAIRQGYGLTETAVIVCATTPLDIWFGSCGNLLPGVEARILTPEGQEIHEHDTPGQLVENFEDGWMHTGDEAMIRVGPNNTEHVWILDRIKELIKVKGLQVAPAELETHLLEHPMVADCAVIGIPDEAAGEIPKAFVVKAPETSGHNDTSVAQDIKKHVEDHKARHKWLKGGIEIIDVIPKSPSGKILRRLLRDK</sequence>
<keyword evidence="4" id="KW-1185">Reference proteome</keyword>
<dbReference type="InterPro" id="IPR042099">
    <property type="entry name" value="ANL_N_sf"/>
</dbReference>
<dbReference type="SUPFAM" id="SSF56801">
    <property type="entry name" value="Acetyl-CoA synthetase-like"/>
    <property type="match status" value="1"/>
</dbReference>
<protein>
    <submittedName>
        <fullName evidence="3">Phenylacetyl-CoA ligase, putative</fullName>
    </submittedName>
</protein>
<name>V5FPT3_BYSSN</name>
<evidence type="ECO:0000259" key="2">
    <source>
        <dbReference type="Pfam" id="PF13193"/>
    </source>
</evidence>
<dbReference type="PROSITE" id="PS00455">
    <property type="entry name" value="AMP_BINDING"/>
    <property type="match status" value="1"/>
</dbReference>
<dbReference type="HOGENOM" id="CLU_000022_59_2_1"/>
<keyword evidence="3" id="KW-0436">Ligase</keyword>
<feature type="domain" description="AMP-dependent synthetase/ligase" evidence="1">
    <location>
        <begin position="47"/>
        <end position="416"/>
    </location>
</feature>
<dbReference type="GO" id="GO:0016405">
    <property type="term" value="F:CoA-ligase activity"/>
    <property type="evidence" value="ECO:0007669"/>
    <property type="project" value="TreeGrafter"/>
</dbReference>
<dbReference type="InterPro" id="IPR025110">
    <property type="entry name" value="AMP-bd_C"/>
</dbReference>
<dbReference type="PANTHER" id="PTHR24096:SF422">
    <property type="entry name" value="BCDNA.GH02901"/>
    <property type="match status" value="1"/>
</dbReference>
<dbReference type="InterPro" id="IPR045851">
    <property type="entry name" value="AMP-bd_C_sf"/>
</dbReference>
<dbReference type="eggNOG" id="KOG1176">
    <property type="taxonomic scope" value="Eukaryota"/>
</dbReference>
<reference evidence="4" key="1">
    <citation type="journal article" date="2014" name="Genome Announc.">
        <title>Draft genome sequence of the formaldehyde-resistant fungus Byssochlamys spectabilis No. 5 (anamorph Paecilomyces variotii No. 5) (NBRC109023).</title>
        <authorList>
            <person name="Oka T."/>
            <person name="Ekino K."/>
            <person name="Fukuda K."/>
            <person name="Nomura Y."/>
        </authorList>
    </citation>
    <scope>NUCLEOTIDE SEQUENCE [LARGE SCALE GENOMIC DNA]</scope>
    <source>
        <strain evidence="4">No. 5 / NBRC 109023</strain>
    </source>
</reference>
<feature type="domain" description="AMP-binding enzyme C-terminal" evidence="2">
    <location>
        <begin position="463"/>
        <end position="544"/>
    </location>
</feature>
<organism evidence="3 4">
    <name type="scientific">Byssochlamys spectabilis (strain No. 5 / NBRC 109023)</name>
    <name type="common">Paecilomyces variotii</name>
    <dbReference type="NCBI Taxonomy" id="1356009"/>
    <lineage>
        <taxon>Eukaryota</taxon>
        <taxon>Fungi</taxon>
        <taxon>Dikarya</taxon>
        <taxon>Ascomycota</taxon>
        <taxon>Pezizomycotina</taxon>
        <taxon>Eurotiomycetes</taxon>
        <taxon>Eurotiomycetidae</taxon>
        <taxon>Eurotiales</taxon>
        <taxon>Thermoascaceae</taxon>
        <taxon>Paecilomyces</taxon>
    </lineage>
</organism>
<dbReference type="InterPro" id="IPR020845">
    <property type="entry name" value="AMP-binding_CS"/>
</dbReference>
<dbReference type="Gene3D" id="3.30.300.30">
    <property type="match status" value="1"/>
</dbReference>
<dbReference type="AlphaFoldDB" id="V5FPT3"/>
<dbReference type="Gene3D" id="3.40.50.12780">
    <property type="entry name" value="N-terminal domain of ligase-like"/>
    <property type="match status" value="1"/>
</dbReference>
<gene>
    <name evidence="3" type="ORF">PVAR5_2578</name>
</gene>
<evidence type="ECO:0000313" key="3">
    <source>
        <dbReference type="EMBL" id="GAD93958.1"/>
    </source>
</evidence>
<dbReference type="InterPro" id="IPR000873">
    <property type="entry name" value="AMP-dep_synth/lig_dom"/>
</dbReference>
<evidence type="ECO:0000313" key="4">
    <source>
        <dbReference type="Proteomes" id="UP000018001"/>
    </source>
</evidence>
<dbReference type="EMBL" id="BAUL01000073">
    <property type="protein sequence ID" value="GAD93958.1"/>
    <property type="molecule type" value="Genomic_DNA"/>
</dbReference>
<dbReference type="PANTHER" id="PTHR24096">
    <property type="entry name" value="LONG-CHAIN-FATTY-ACID--COA LIGASE"/>
    <property type="match status" value="1"/>
</dbReference>
<comment type="caution">
    <text evidence="3">The sequence shown here is derived from an EMBL/GenBank/DDBJ whole genome shotgun (WGS) entry which is preliminary data.</text>
</comment>
<dbReference type="InParanoid" id="V5FPT3"/>
<dbReference type="Pfam" id="PF13193">
    <property type="entry name" value="AMP-binding_C"/>
    <property type="match status" value="1"/>
</dbReference>
<dbReference type="Pfam" id="PF00501">
    <property type="entry name" value="AMP-binding"/>
    <property type="match status" value="1"/>
</dbReference>
<dbReference type="Proteomes" id="UP000018001">
    <property type="component" value="Unassembled WGS sequence"/>
</dbReference>
<dbReference type="OrthoDB" id="6509636at2759"/>